<accession>A0A511SWQ1</accession>
<keyword evidence="1" id="KW-1133">Transmembrane helix</keyword>
<evidence type="ECO:0000313" key="2">
    <source>
        <dbReference type="EMBL" id="GEN06336.1"/>
    </source>
</evidence>
<evidence type="ECO:0000313" key="5">
    <source>
        <dbReference type="Proteomes" id="UP000321514"/>
    </source>
</evidence>
<proteinExistence type="predicted"/>
<dbReference type="OrthoDB" id="5382979at2"/>
<evidence type="ECO:0000313" key="3">
    <source>
        <dbReference type="EMBL" id="SET51746.1"/>
    </source>
</evidence>
<dbReference type="AlphaFoldDB" id="A0A511SWQ1"/>
<dbReference type="EMBL" id="FOIB01000002">
    <property type="protein sequence ID" value="SET51746.1"/>
    <property type="molecule type" value="Genomic_DNA"/>
</dbReference>
<feature type="transmembrane region" description="Helical" evidence="1">
    <location>
        <begin position="41"/>
        <end position="59"/>
    </location>
</feature>
<keyword evidence="1" id="KW-0812">Transmembrane</keyword>
<dbReference type="Proteomes" id="UP000183760">
    <property type="component" value="Unassembled WGS sequence"/>
</dbReference>
<evidence type="ECO:0000313" key="4">
    <source>
        <dbReference type="Proteomes" id="UP000183760"/>
    </source>
</evidence>
<organism evidence="2 5">
    <name type="scientific">Myxococcus fulvus</name>
    <dbReference type="NCBI Taxonomy" id="33"/>
    <lineage>
        <taxon>Bacteria</taxon>
        <taxon>Pseudomonadati</taxon>
        <taxon>Myxococcota</taxon>
        <taxon>Myxococcia</taxon>
        <taxon>Myxococcales</taxon>
        <taxon>Cystobacterineae</taxon>
        <taxon>Myxococcaceae</taxon>
        <taxon>Myxococcus</taxon>
    </lineage>
</organism>
<keyword evidence="4" id="KW-1185">Reference proteome</keyword>
<reference evidence="2 5" key="2">
    <citation type="submission" date="2019-07" db="EMBL/GenBank/DDBJ databases">
        <title>Whole genome shotgun sequence of Myxococcus fulvus NBRC 100333.</title>
        <authorList>
            <person name="Hosoyama A."/>
            <person name="Uohara A."/>
            <person name="Ohji S."/>
            <person name="Ichikawa N."/>
        </authorList>
    </citation>
    <scope>NUCLEOTIDE SEQUENCE [LARGE SCALE GENOMIC DNA]</scope>
    <source>
        <strain evidence="2 5">NBRC 100333</strain>
    </source>
</reference>
<keyword evidence="1" id="KW-0472">Membrane</keyword>
<dbReference type="Proteomes" id="UP000321514">
    <property type="component" value="Unassembled WGS sequence"/>
</dbReference>
<gene>
    <name evidence="2" type="ORF">MFU01_13730</name>
    <name evidence="3" type="ORF">SAMN05443572_102552</name>
</gene>
<sequence>MKRPTEPDAPAMPSLLVFAIAVLLFGSPLRRLWLAEDAPGYLPFVVWLGVIALGGWAAYRGGGHDA</sequence>
<dbReference type="STRING" id="1334629.MFUL124B02_34035"/>
<dbReference type="RefSeq" id="WP_046715727.1">
    <property type="nucleotide sequence ID" value="NZ_BJXR01000015.1"/>
</dbReference>
<comment type="caution">
    <text evidence="2">The sequence shown here is derived from an EMBL/GenBank/DDBJ whole genome shotgun (WGS) entry which is preliminary data.</text>
</comment>
<dbReference type="EMBL" id="BJXR01000015">
    <property type="protein sequence ID" value="GEN06336.1"/>
    <property type="molecule type" value="Genomic_DNA"/>
</dbReference>
<evidence type="ECO:0000256" key="1">
    <source>
        <dbReference type="SAM" id="Phobius"/>
    </source>
</evidence>
<reference evidence="3 4" key="1">
    <citation type="submission" date="2016-10" db="EMBL/GenBank/DDBJ databases">
        <authorList>
            <person name="Varghese N."/>
            <person name="Submissions S."/>
        </authorList>
    </citation>
    <scope>NUCLEOTIDE SEQUENCE [LARGE SCALE GENOMIC DNA]</scope>
    <source>
        <strain evidence="3 4">DSM 16525</strain>
    </source>
</reference>
<protein>
    <submittedName>
        <fullName evidence="2">Uncharacterized protein</fullName>
    </submittedName>
</protein>
<name>A0A511SWQ1_MYXFU</name>